<name>A0ABN8LPU9_9CNID</name>
<keyword evidence="2" id="KW-0175">Coiled coil</keyword>
<keyword evidence="1" id="KW-0053">Apoptosis</keyword>
<evidence type="ECO:0000259" key="3">
    <source>
        <dbReference type="PROSITE" id="PS50168"/>
    </source>
</evidence>
<dbReference type="PROSITE" id="PS50168">
    <property type="entry name" value="DED"/>
    <property type="match status" value="2"/>
</dbReference>
<dbReference type="Pfam" id="PF20694">
    <property type="entry name" value="TRADD-like_N"/>
    <property type="match status" value="1"/>
</dbReference>
<keyword evidence="5" id="KW-1185">Reference proteome</keyword>
<dbReference type="PANTHER" id="PTHR48169">
    <property type="entry name" value="DED DOMAIN-CONTAINING PROTEIN"/>
    <property type="match status" value="1"/>
</dbReference>
<dbReference type="SUPFAM" id="SSF47986">
    <property type="entry name" value="DEATH domain"/>
    <property type="match status" value="2"/>
</dbReference>
<accession>A0ABN8LPU9</accession>
<reference evidence="4 5" key="1">
    <citation type="submission" date="2022-05" db="EMBL/GenBank/DDBJ databases">
        <authorList>
            <consortium name="Genoscope - CEA"/>
            <person name="William W."/>
        </authorList>
    </citation>
    <scope>NUCLEOTIDE SEQUENCE [LARGE SCALE GENOMIC DNA]</scope>
</reference>
<feature type="non-terminal residue" evidence="4">
    <location>
        <position position="755"/>
    </location>
</feature>
<dbReference type="PANTHER" id="PTHR48169:SF7">
    <property type="entry name" value="CASPASE 10"/>
    <property type="match status" value="1"/>
</dbReference>
<evidence type="ECO:0000256" key="1">
    <source>
        <dbReference type="ARBA" id="ARBA00022703"/>
    </source>
</evidence>
<evidence type="ECO:0000313" key="4">
    <source>
        <dbReference type="EMBL" id="CAH3017475.1"/>
    </source>
</evidence>
<dbReference type="InterPro" id="IPR001875">
    <property type="entry name" value="DED_dom"/>
</dbReference>
<comment type="caution">
    <text evidence="4">The sequence shown here is derived from an EMBL/GenBank/DDBJ whole genome shotgun (WGS) entry which is preliminary data.</text>
</comment>
<dbReference type="Gene3D" id="1.10.533.10">
    <property type="entry name" value="Death Domain, Fas"/>
    <property type="match status" value="2"/>
</dbReference>
<evidence type="ECO:0000256" key="2">
    <source>
        <dbReference type="SAM" id="Coils"/>
    </source>
</evidence>
<organism evidence="4 5">
    <name type="scientific">Porites evermanni</name>
    <dbReference type="NCBI Taxonomy" id="104178"/>
    <lineage>
        <taxon>Eukaryota</taxon>
        <taxon>Metazoa</taxon>
        <taxon>Cnidaria</taxon>
        <taxon>Anthozoa</taxon>
        <taxon>Hexacorallia</taxon>
        <taxon>Scleractinia</taxon>
        <taxon>Fungiina</taxon>
        <taxon>Poritidae</taxon>
        <taxon>Porites</taxon>
    </lineage>
</organism>
<feature type="domain" description="DED" evidence="3">
    <location>
        <begin position="5"/>
        <end position="81"/>
    </location>
</feature>
<protein>
    <recommendedName>
        <fullName evidence="3">DED domain-containing protein</fullName>
    </recommendedName>
</protein>
<sequence>MSAIGYNNLLYKTIQSLNESNVGDQLRFMCRDMVAQRDEQSIKELFQELERNGFLSLDKLEVLKDLLKGLEEWSLFRNVISFERKRKEYNSLLERIIHVLDDLDCLEQLVAICSDRIPEEEHGSIQDVKSLLKELEDKDSLRIDRLALLKKILIQKQQTELLREVEEFEERLNQEDEFEWRKAQATAIVSSVSSNLAGVLNIKTVFKMAAGIAITASAYQLLRHGSTYDQLVTAVNTCVLPAGVKLMQIAEGSVILKVQAENISALDSLWSLYTDGKLRKSLQVLLVTDKMREELGCGEHVNVIVTIEEQEYEKARKELLTEAEGNIFPVHVDDFRHFTFSSTLTHEDYPHDGRQANRLNLDVDQEKSSYIQNWFAAEQSYSYIQDSDKNSIISETGDSGIGSSFYAPSELGIEDTSDSPLQLYVKDLKEEVTAELAWRLQADPVALERFCKSFGLDSSQVKFTTTTLWKIREFFPDTSVKSLKDIFRTLKLYDLVEILEEATKPRALRPRLSLKEIESLTADVANRPTKLYSRAEVLIINFFESDPKGAERIASFFQDISSKNRVTALTADSSGKLFEDLAKLKENAHVKDNDIAQAGKKKLEKVAAYSGSYEELAERRKQLMKERIQLNEEMMQKKEELNRENEKFKLAVTDVVDKWIEQSHDGKWIQWGPVNTESRSYMGMIEVFLTEKLELIHDTKLLITGFFSRVKEIPRETLQVSNLNLRGVPAMMVEILNKRWQTLDLISMMQELQRT</sequence>
<dbReference type="EMBL" id="CALNXI010000063">
    <property type="protein sequence ID" value="CAH3017475.1"/>
    <property type="molecule type" value="Genomic_DNA"/>
</dbReference>
<feature type="domain" description="DED" evidence="3">
    <location>
        <begin position="88"/>
        <end position="167"/>
    </location>
</feature>
<proteinExistence type="predicted"/>
<dbReference type="Proteomes" id="UP001159427">
    <property type="component" value="Unassembled WGS sequence"/>
</dbReference>
<dbReference type="InterPro" id="IPR049341">
    <property type="entry name" value="TRADD-like_N"/>
</dbReference>
<dbReference type="InterPro" id="IPR011029">
    <property type="entry name" value="DEATH-like_dom_sf"/>
</dbReference>
<evidence type="ECO:0000313" key="5">
    <source>
        <dbReference type="Proteomes" id="UP001159427"/>
    </source>
</evidence>
<feature type="coiled-coil region" evidence="2">
    <location>
        <begin position="606"/>
        <end position="658"/>
    </location>
</feature>
<gene>
    <name evidence="4" type="ORF">PEVE_00037848</name>
</gene>